<evidence type="ECO:0000313" key="1">
    <source>
        <dbReference type="EMBL" id="MBX64255.1"/>
    </source>
</evidence>
<dbReference type="EMBL" id="GGEC01083771">
    <property type="protein sequence ID" value="MBX64255.1"/>
    <property type="molecule type" value="Transcribed_RNA"/>
</dbReference>
<sequence length="29" mass="3229">MPASTLFCLQKECLSIPSIFPFLLLGMDL</sequence>
<protein>
    <submittedName>
        <fullName evidence="1">Uncharacterized protein</fullName>
    </submittedName>
</protein>
<name>A0A2P2QBB8_RHIMU</name>
<dbReference type="AlphaFoldDB" id="A0A2P2QBB8"/>
<organism evidence="1">
    <name type="scientific">Rhizophora mucronata</name>
    <name type="common">Asiatic mangrove</name>
    <dbReference type="NCBI Taxonomy" id="61149"/>
    <lineage>
        <taxon>Eukaryota</taxon>
        <taxon>Viridiplantae</taxon>
        <taxon>Streptophyta</taxon>
        <taxon>Embryophyta</taxon>
        <taxon>Tracheophyta</taxon>
        <taxon>Spermatophyta</taxon>
        <taxon>Magnoliopsida</taxon>
        <taxon>eudicotyledons</taxon>
        <taxon>Gunneridae</taxon>
        <taxon>Pentapetalae</taxon>
        <taxon>rosids</taxon>
        <taxon>fabids</taxon>
        <taxon>Malpighiales</taxon>
        <taxon>Rhizophoraceae</taxon>
        <taxon>Rhizophora</taxon>
    </lineage>
</organism>
<reference evidence="1" key="1">
    <citation type="submission" date="2018-02" db="EMBL/GenBank/DDBJ databases">
        <title>Rhizophora mucronata_Transcriptome.</title>
        <authorList>
            <person name="Meera S.P."/>
            <person name="Sreeshan A."/>
            <person name="Augustine A."/>
        </authorList>
    </citation>
    <scope>NUCLEOTIDE SEQUENCE</scope>
    <source>
        <tissue evidence="1">Leaf</tissue>
    </source>
</reference>
<accession>A0A2P2QBB8</accession>
<proteinExistence type="predicted"/>